<evidence type="ECO:0000313" key="3">
    <source>
        <dbReference type="Proteomes" id="UP000219182"/>
    </source>
</evidence>
<evidence type="ECO:0000259" key="1">
    <source>
        <dbReference type="Pfam" id="PF10988"/>
    </source>
</evidence>
<dbReference type="EMBL" id="NWQG01000025">
    <property type="protein sequence ID" value="PDQ22089.1"/>
    <property type="molecule type" value="Genomic_DNA"/>
</dbReference>
<proteinExistence type="predicted"/>
<dbReference type="AlphaFoldDB" id="A0A2A6FJG9"/>
<dbReference type="Proteomes" id="UP000219182">
    <property type="component" value="Unassembled WGS sequence"/>
</dbReference>
<organism evidence="2 3">
    <name type="scientific">Mesorhizobium sanjuanii</name>
    <dbReference type="NCBI Taxonomy" id="2037900"/>
    <lineage>
        <taxon>Bacteria</taxon>
        <taxon>Pseudomonadati</taxon>
        <taxon>Pseudomonadota</taxon>
        <taxon>Alphaproteobacteria</taxon>
        <taxon>Hyphomicrobiales</taxon>
        <taxon>Phyllobacteriaceae</taxon>
        <taxon>Mesorhizobium</taxon>
    </lineage>
</organism>
<accession>A0A2A6FJG9</accession>
<dbReference type="Gene3D" id="2.160.20.120">
    <property type="match status" value="2"/>
</dbReference>
<dbReference type="Pfam" id="PF10988">
    <property type="entry name" value="DUF2807"/>
    <property type="match status" value="1"/>
</dbReference>
<evidence type="ECO:0000313" key="2">
    <source>
        <dbReference type="EMBL" id="PDQ22089.1"/>
    </source>
</evidence>
<sequence>MTGKLAFIATMGLIGAVVFLALGIGLSGPGWANAGGWWIAGQSTCGAATSTRREVTLPFSAGDSLTIDLPASVHYQPGDKADAVVSGDSALLDHVRMEGGRLSLDCEPGWFASRLDVSLSGPAISEWKVLGSGDLALSQINQPELRLSIRGSGSVTATGTTQTVGLDISGSGSGRLKDLIAQSARIEIRGSGDAQVTAQADADVSISGSGDIELYGHPTMRRSQVRGSGSIVQVP</sequence>
<comment type="caution">
    <text evidence="2">The sequence shown here is derived from an EMBL/GenBank/DDBJ whole genome shotgun (WGS) entry which is preliminary data.</text>
</comment>
<reference evidence="2 3" key="1">
    <citation type="submission" date="2017-09" db="EMBL/GenBank/DDBJ databases">
        <title>Mesorhizobum sanjuanii sp. nov. isolated from nodules of Lotus tenuis in saline-alkaline lowlands of Flooding Pampa.</title>
        <authorList>
            <person name="Sannazzaro A.I."/>
            <person name="Torres Tejerizo G.A."/>
            <person name="Fontana F."/>
            <person name="Cumpa Velazquez L.M."/>
            <person name="Hansen L."/>
            <person name="Pistorio M."/>
            <person name="Estrella M.J."/>
        </authorList>
    </citation>
    <scope>NUCLEOTIDE SEQUENCE [LARGE SCALE GENOMIC DNA]</scope>
    <source>
        <strain evidence="2 3">BSA136</strain>
    </source>
</reference>
<protein>
    <submittedName>
        <fullName evidence="2">DUF2807 domain-containing protein</fullName>
    </submittedName>
</protein>
<feature type="domain" description="Putative auto-transporter adhesin head GIN" evidence="1">
    <location>
        <begin position="65"/>
        <end position="218"/>
    </location>
</feature>
<dbReference type="RefSeq" id="WP_097572389.1">
    <property type="nucleotide sequence ID" value="NZ_NWQG01000025.1"/>
</dbReference>
<gene>
    <name evidence="2" type="ORF">CN311_05630</name>
</gene>
<keyword evidence="3" id="KW-1185">Reference proteome</keyword>
<name>A0A2A6FJG9_9HYPH</name>
<dbReference type="InterPro" id="IPR021255">
    <property type="entry name" value="DUF2807"/>
</dbReference>